<gene>
    <name evidence="2" type="ORF">BN1708_018502</name>
</gene>
<reference evidence="2 3" key="1">
    <citation type="submission" date="2015-05" db="EMBL/GenBank/DDBJ databases">
        <authorList>
            <person name="Wang D.B."/>
            <person name="Wang M."/>
        </authorList>
    </citation>
    <scope>NUCLEOTIDE SEQUENCE [LARGE SCALE GENOMIC DNA]</scope>
    <source>
        <strain evidence="2">VL1</strain>
    </source>
</reference>
<accession>A0A0G4M8Z0</accession>
<evidence type="ECO:0000313" key="3">
    <source>
        <dbReference type="Proteomes" id="UP000044602"/>
    </source>
</evidence>
<keyword evidence="3" id="KW-1185">Reference proteome</keyword>
<sequence length="21" mass="2097">DGDACQQAQSSAKFQGAGSQL</sequence>
<organism evidence="2 3">
    <name type="scientific">Verticillium longisporum</name>
    <name type="common">Verticillium dahliae var. longisporum</name>
    <dbReference type="NCBI Taxonomy" id="100787"/>
    <lineage>
        <taxon>Eukaryota</taxon>
        <taxon>Fungi</taxon>
        <taxon>Dikarya</taxon>
        <taxon>Ascomycota</taxon>
        <taxon>Pezizomycotina</taxon>
        <taxon>Sordariomycetes</taxon>
        <taxon>Hypocreomycetidae</taxon>
        <taxon>Glomerellales</taxon>
        <taxon>Plectosphaerellaceae</taxon>
        <taxon>Verticillium</taxon>
    </lineage>
</organism>
<feature type="non-terminal residue" evidence="2">
    <location>
        <position position="1"/>
    </location>
</feature>
<proteinExistence type="predicted"/>
<dbReference type="EMBL" id="CVQH01021426">
    <property type="protein sequence ID" value="CRK30606.1"/>
    <property type="molecule type" value="Genomic_DNA"/>
</dbReference>
<dbReference type="AlphaFoldDB" id="A0A0G4M8Z0"/>
<evidence type="ECO:0000256" key="1">
    <source>
        <dbReference type="SAM" id="MobiDB-lite"/>
    </source>
</evidence>
<protein>
    <submittedName>
        <fullName evidence="2">Uncharacterized protein</fullName>
    </submittedName>
</protein>
<evidence type="ECO:0000313" key="2">
    <source>
        <dbReference type="EMBL" id="CRK30606.1"/>
    </source>
</evidence>
<name>A0A0G4M8Z0_VERLO</name>
<feature type="region of interest" description="Disordered" evidence="1">
    <location>
        <begin position="1"/>
        <end position="21"/>
    </location>
</feature>
<dbReference type="Proteomes" id="UP000044602">
    <property type="component" value="Unassembled WGS sequence"/>
</dbReference>